<dbReference type="RefSeq" id="XP_015661685.1">
    <property type="nucleotide sequence ID" value="XM_015800083.1"/>
</dbReference>
<keyword evidence="3" id="KW-0862">Zinc</keyword>
<dbReference type="AlphaFoldDB" id="A0A0M9G6G9"/>
<dbReference type="PANTHER" id="PTHR25462:SF296">
    <property type="entry name" value="MEIOTIC P26, ISOFORM F"/>
    <property type="match status" value="1"/>
</dbReference>
<feature type="region of interest" description="Disordered" evidence="4">
    <location>
        <begin position="863"/>
        <end position="890"/>
    </location>
</feature>
<dbReference type="SUPFAM" id="SSF57850">
    <property type="entry name" value="RING/U-box"/>
    <property type="match status" value="1"/>
</dbReference>
<feature type="compositionally biased region" description="Polar residues" evidence="4">
    <location>
        <begin position="1000"/>
        <end position="1009"/>
    </location>
</feature>
<feature type="region of interest" description="Disordered" evidence="4">
    <location>
        <begin position="939"/>
        <end position="974"/>
    </location>
</feature>
<feature type="compositionally biased region" description="Basic and acidic residues" evidence="4">
    <location>
        <begin position="547"/>
        <end position="572"/>
    </location>
</feature>
<accession>A0A0M9G6G9</accession>
<comment type="caution">
    <text evidence="6">The sequence shown here is derived from an EMBL/GenBank/DDBJ whole genome shotgun (WGS) entry which is preliminary data.</text>
</comment>
<dbReference type="GO" id="GO:0008270">
    <property type="term" value="F:zinc ion binding"/>
    <property type="evidence" value="ECO:0007669"/>
    <property type="project" value="UniProtKB-KW"/>
</dbReference>
<evidence type="ECO:0000256" key="4">
    <source>
        <dbReference type="SAM" id="MobiDB-lite"/>
    </source>
</evidence>
<feature type="transmembrane region" description="Helical" evidence="5">
    <location>
        <begin position="1224"/>
        <end position="1242"/>
    </location>
</feature>
<keyword evidence="7" id="KW-1185">Reference proteome</keyword>
<evidence type="ECO:0000256" key="5">
    <source>
        <dbReference type="SAM" id="Phobius"/>
    </source>
</evidence>
<feature type="compositionally biased region" description="Polar residues" evidence="4">
    <location>
        <begin position="1054"/>
        <end position="1073"/>
    </location>
</feature>
<protein>
    <recommendedName>
        <fullName evidence="8">RING-type domain-containing protein</fullName>
    </recommendedName>
</protein>
<dbReference type="InterPro" id="IPR047153">
    <property type="entry name" value="TRIM45/56/19-like"/>
</dbReference>
<dbReference type="GeneID" id="26903216"/>
<sequence length="1253" mass="137313">MSEATQPSLPDTLEGVTAEIKATQAALVASLQDELVCVVCGCVFIDPRVLRCQHCFCLRCLYSTVARDRKQQLEVPCAYRCEETTVTQGDIRTLPKNHYITNTCVLLRQHLVRRAKLLEKKLVLFGDETTVDETSGAASSPSAAAPFTVETEAVPLSPRPVDQLLLNKEKAIVAELQECEWCSCTSPTCEVCPYCWSRVCAECRGQFSDHQFLCVELHQPGRRPPEGWLPGTKSSGVAAGNDDASMQQRSAATTTTLETDEYQHTTLAAGADASFPFFVTPFFIPTLVKECLVKQHSAPLQLSEIDITNLTPVRLKVPEFAVRCQHHSTGFSFDYTVHPTFQTEEGVTVDLTTPHWTEGDGKPSSTLSFLANAARLSEVVLHELHQLSTATSDVLLELSSAAHEAYVRRNKGFHMYALHVSVLVRAQCQIARDALLPHLERSRLLENIMGDLVTYRFQQTMARASPPQKHVVRDRCMTFLRTEIQLCRQLDQAMEGIDAACRGIYTLLGRMRVAMKELAQPKVHRGEEHTKSRQSRLRFSVQLFHNRGKEDNPQPKQQREGEQEDQLTRNDDVQTQTRTPRSGATRRSPSHTAPSNAVPIDPALSDAAVSDSSFSAQMSEHHGTTQALTDSLVSILRCFMQARVWEWSLCNTCIRECGLGEEDRRALLSAEETLQLLTDHLAREIWSCARLVHILEVQQAEAGPTSSLDIFMDRETMELVDLGMENPIYEHNAISDNLKALSQMRNNLLNVSSANIMTMRTPDTQQELLNMMTSVLNTTMAHQMTVLRLVTESENVYKHRFAAYLQTRQMDPQVGSPPPINEGTLLAVDVLKMLRRCRDLLVSPAATVVSADGGSDVPQWPLLARPSRPHPAAPAQEDPKELSASTTPVSPYETHTMAHAVLLDFARRDTALMSCQRYGEALVRAANGHALDDGRSVFATDGNGSGGTAPSALHRLPPLPTQAAGAAASSTSPADVEATLLVPLLPVEEQEEAEGEEPYSTPTVSTTTHAPEAFEGTDGGTGALPIQVLTPGARVEESTPHEGANEHTHPTRSDAGTSPSPPQRGSFSSSQRTVEVDAAASPSGDVAANVSALTPMSEAAAAAPVETAEGATSASTPGQNRLRDELLFEADCSDTPVEAAPVEPSLADANGSRKASKLFKTTFQLPATTTSVNQTRITYLPFYRGECTYKGMSTTFYVDAQTSMVSVNSRLLSAGGRRQHVLELLSSPLFFLLLNSALSVWLRKRYQLEILYK</sequence>
<keyword evidence="2" id="KW-0863">Zinc-finger</keyword>
<feature type="region of interest" description="Disordered" evidence="4">
    <location>
        <begin position="224"/>
        <end position="254"/>
    </location>
</feature>
<evidence type="ECO:0000313" key="6">
    <source>
        <dbReference type="EMBL" id="KPA83246.1"/>
    </source>
</evidence>
<evidence type="ECO:0000256" key="2">
    <source>
        <dbReference type="ARBA" id="ARBA00022771"/>
    </source>
</evidence>
<keyword evidence="5" id="KW-0472">Membrane</keyword>
<feature type="compositionally biased region" description="Low complexity" evidence="4">
    <location>
        <begin position="961"/>
        <end position="974"/>
    </location>
</feature>
<dbReference type="OMA" id="NTCIREC"/>
<name>A0A0M9G6G9_LEPPY</name>
<dbReference type="InterPro" id="IPR017907">
    <property type="entry name" value="Znf_RING_CS"/>
</dbReference>
<feature type="compositionally biased region" description="Low complexity" evidence="4">
    <location>
        <begin position="1101"/>
        <end position="1111"/>
    </location>
</feature>
<keyword evidence="5" id="KW-1133">Transmembrane helix</keyword>
<evidence type="ECO:0000256" key="3">
    <source>
        <dbReference type="ARBA" id="ARBA00022833"/>
    </source>
</evidence>
<organism evidence="6 7">
    <name type="scientific">Leptomonas pyrrhocoris</name>
    <name type="common">Firebug parasite</name>
    <dbReference type="NCBI Taxonomy" id="157538"/>
    <lineage>
        <taxon>Eukaryota</taxon>
        <taxon>Discoba</taxon>
        <taxon>Euglenozoa</taxon>
        <taxon>Kinetoplastea</taxon>
        <taxon>Metakinetoplastina</taxon>
        <taxon>Trypanosomatida</taxon>
        <taxon>Trypanosomatidae</taxon>
        <taxon>Leishmaniinae</taxon>
        <taxon>Leptomonas</taxon>
    </lineage>
</organism>
<dbReference type="Proteomes" id="UP000037923">
    <property type="component" value="Unassembled WGS sequence"/>
</dbReference>
<keyword evidence="1" id="KW-0479">Metal-binding</keyword>
<feature type="compositionally biased region" description="Polar residues" evidence="4">
    <location>
        <begin position="244"/>
        <end position="254"/>
    </location>
</feature>
<evidence type="ECO:0000256" key="1">
    <source>
        <dbReference type="ARBA" id="ARBA00022723"/>
    </source>
</evidence>
<dbReference type="OrthoDB" id="6105938at2759"/>
<evidence type="ECO:0000313" key="7">
    <source>
        <dbReference type="Proteomes" id="UP000037923"/>
    </source>
</evidence>
<dbReference type="InterPro" id="IPR013083">
    <property type="entry name" value="Znf_RING/FYVE/PHD"/>
</dbReference>
<dbReference type="EMBL" id="LGTL01000004">
    <property type="protein sequence ID" value="KPA83246.1"/>
    <property type="molecule type" value="Genomic_DNA"/>
</dbReference>
<feature type="region of interest" description="Disordered" evidence="4">
    <location>
        <begin position="1101"/>
        <end position="1121"/>
    </location>
</feature>
<dbReference type="PROSITE" id="PS00518">
    <property type="entry name" value="ZF_RING_1"/>
    <property type="match status" value="1"/>
</dbReference>
<feature type="region of interest" description="Disordered" evidence="4">
    <location>
        <begin position="545"/>
        <end position="601"/>
    </location>
</feature>
<gene>
    <name evidence="6" type="ORF">ABB37_02925</name>
</gene>
<dbReference type="Gene3D" id="3.30.40.10">
    <property type="entry name" value="Zinc/RING finger domain, C3HC4 (zinc finger)"/>
    <property type="match status" value="1"/>
</dbReference>
<evidence type="ECO:0008006" key="8">
    <source>
        <dbReference type="Google" id="ProtNLM"/>
    </source>
</evidence>
<dbReference type="PANTHER" id="PTHR25462">
    <property type="entry name" value="BONUS, ISOFORM C-RELATED"/>
    <property type="match status" value="1"/>
</dbReference>
<proteinExistence type="predicted"/>
<feature type="region of interest" description="Disordered" evidence="4">
    <location>
        <begin position="989"/>
        <end position="1084"/>
    </location>
</feature>
<keyword evidence="5" id="KW-0812">Transmembrane</keyword>
<reference evidence="6 7" key="1">
    <citation type="submission" date="2015-07" db="EMBL/GenBank/DDBJ databases">
        <title>High-quality genome of monoxenous trypanosomatid Leptomonas pyrrhocoris.</title>
        <authorList>
            <person name="Flegontov P."/>
            <person name="Butenko A."/>
            <person name="Firsov S."/>
            <person name="Vlcek C."/>
            <person name="Logacheva M.D."/>
            <person name="Field M."/>
            <person name="Filatov D."/>
            <person name="Flegontova O."/>
            <person name="Gerasimov E."/>
            <person name="Jackson A.P."/>
            <person name="Kelly S."/>
            <person name="Opperdoes F."/>
            <person name="O'Reilly A."/>
            <person name="Votypka J."/>
            <person name="Yurchenko V."/>
            <person name="Lukes J."/>
        </authorList>
    </citation>
    <scope>NUCLEOTIDE SEQUENCE [LARGE SCALE GENOMIC DNA]</scope>
    <source>
        <strain evidence="6">H10</strain>
    </source>
</reference>
<dbReference type="VEuPathDB" id="TriTrypDB:LpyrH10_04_4750"/>
<feature type="compositionally biased region" description="Polar residues" evidence="4">
    <location>
        <begin position="573"/>
        <end position="595"/>
    </location>
</feature>
<feature type="compositionally biased region" description="Basic and acidic residues" evidence="4">
    <location>
        <begin position="1034"/>
        <end position="1052"/>
    </location>
</feature>
<dbReference type="GO" id="GO:0061630">
    <property type="term" value="F:ubiquitin protein ligase activity"/>
    <property type="evidence" value="ECO:0007669"/>
    <property type="project" value="TreeGrafter"/>
</dbReference>